<reference evidence="2" key="2">
    <citation type="submission" date="2023-05" db="EMBL/GenBank/DDBJ databases">
        <authorList>
            <consortium name="Lawrence Berkeley National Laboratory"/>
            <person name="Steindorff A."/>
            <person name="Hensen N."/>
            <person name="Bonometti L."/>
            <person name="Westerberg I."/>
            <person name="Brannstrom I.O."/>
            <person name="Guillou S."/>
            <person name="Cros-Aarteil S."/>
            <person name="Calhoun S."/>
            <person name="Haridas S."/>
            <person name="Kuo A."/>
            <person name="Mondo S."/>
            <person name="Pangilinan J."/>
            <person name="Riley R."/>
            <person name="Labutti K."/>
            <person name="Andreopoulos B."/>
            <person name="Lipzen A."/>
            <person name="Chen C."/>
            <person name="Yanf M."/>
            <person name="Daum C."/>
            <person name="Ng V."/>
            <person name="Clum A."/>
            <person name="Ohm R."/>
            <person name="Martin F."/>
            <person name="Silar P."/>
            <person name="Natvig D."/>
            <person name="Lalanne C."/>
            <person name="Gautier V."/>
            <person name="Ament-Velasquez S.L."/>
            <person name="Kruys A."/>
            <person name="Hutchinson M.I."/>
            <person name="Powell A.J."/>
            <person name="Barry K."/>
            <person name="Miller A.N."/>
            <person name="Grigoriev I.V."/>
            <person name="Debuchy R."/>
            <person name="Gladieux P."/>
            <person name="Thoren M.H."/>
            <person name="Johannesson H."/>
        </authorList>
    </citation>
    <scope>NUCLEOTIDE SEQUENCE</scope>
    <source>
        <strain evidence="2">CBS 123565</strain>
    </source>
</reference>
<feature type="region of interest" description="Disordered" evidence="1">
    <location>
        <begin position="115"/>
        <end position="152"/>
    </location>
</feature>
<dbReference type="Proteomes" id="UP001304895">
    <property type="component" value="Unassembled WGS sequence"/>
</dbReference>
<evidence type="ECO:0000313" key="2">
    <source>
        <dbReference type="EMBL" id="KAK4132490.1"/>
    </source>
</evidence>
<feature type="region of interest" description="Disordered" evidence="1">
    <location>
        <begin position="495"/>
        <end position="520"/>
    </location>
</feature>
<protein>
    <submittedName>
        <fullName evidence="2">DUF1765-domain-containing protein</fullName>
    </submittedName>
</protein>
<feature type="compositionally biased region" description="Low complexity" evidence="1">
    <location>
        <begin position="282"/>
        <end position="294"/>
    </location>
</feature>
<dbReference type="EMBL" id="MU853417">
    <property type="protein sequence ID" value="KAK4132490.1"/>
    <property type="molecule type" value="Genomic_DNA"/>
</dbReference>
<feature type="compositionally biased region" description="Pro residues" evidence="1">
    <location>
        <begin position="1099"/>
        <end position="1108"/>
    </location>
</feature>
<feature type="region of interest" description="Disordered" evidence="1">
    <location>
        <begin position="260"/>
        <end position="356"/>
    </location>
</feature>
<organism evidence="2 3">
    <name type="scientific">Trichocladium antarcticum</name>
    <dbReference type="NCBI Taxonomy" id="1450529"/>
    <lineage>
        <taxon>Eukaryota</taxon>
        <taxon>Fungi</taxon>
        <taxon>Dikarya</taxon>
        <taxon>Ascomycota</taxon>
        <taxon>Pezizomycotina</taxon>
        <taxon>Sordariomycetes</taxon>
        <taxon>Sordariomycetidae</taxon>
        <taxon>Sordariales</taxon>
        <taxon>Chaetomiaceae</taxon>
        <taxon>Trichocladium</taxon>
    </lineage>
</organism>
<dbReference type="PANTHER" id="PTHR37988:SF1">
    <property type="entry name" value="UPF0592 MEMBRANE PROTEIN C7D4.03C"/>
    <property type="match status" value="1"/>
</dbReference>
<feature type="region of interest" description="Disordered" evidence="1">
    <location>
        <begin position="195"/>
        <end position="241"/>
    </location>
</feature>
<accession>A0AAN6UGV4</accession>
<name>A0AAN6UGV4_9PEZI</name>
<feature type="region of interest" description="Disordered" evidence="1">
    <location>
        <begin position="1058"/>
        <end position="1127"/>
    </location>
</feature>
<sequence length="1430" mass="155760">MSGPALAVASRAVESSTSFHSSHSAPNPRLAPPPSCLGTAPVERSPGFKSLPGFATFDLVREFENSFSFTTTTTTEALPPRPATATETHVGVEYETDAVHVNENEVIDSDKENEGPARVTTVDNHNRNRSKSMIDRPVSWLPSSKSAPNVRTIQDQPPRRLVRQNVAGAPDNSGLAKSLERSRTVESFAEFAKRSWISKSRSHSPPTKPEEPRAVGRSAPKATLGSQACGDANAAAEPLSSKSRALNRASVYLTRIKQKPQRVFSRSSPPLLTPKTPAAKISTPTVSEPTPTTPINDLKTSAVPRNASHTSISSAASRTPSQRASSELDTDTATASTASENASQSTADTNLTMPHPTSRDPLWATFKTLDLEFCKFSTKTSTSARMSMVRSILVPFLRSTSHHPSNWNRSILTPEDTERRAATLNKWWNGLLGMLAGGNARLLAGLGPGLAAVGVHFQILQPVAGVDRPTLLEATSMIMMRPEWRSCTNSFQPLAERRPEERVRARSGTQSTAASESDSLLAESAEHNVRTIFVTNLTAQMALVVEKLSLRHAPLSLINWCGKACAYAFFFVPGIADVLVRLWGLNSTLLRRAADEFGLPRRSKGESDDIVAFFPPHLHKLGWSSVKSLADKLRLAAKLPLMLAKIHWHGPWVSRWRGGDTDLLFIFCKYFYILAEEFMPDGLPLVEKARSPAFVLIHAHLLSILDSTIHRQASIDALLGPPISDALHGADAAIPAPQLPSNLMKGMDENRLVVLLKDILSDHSNSVAFEIKHTFAQAFMAIAKAATKRAPQFEHASCFMLCDFLEEALITLNTFQNTTNNGVATSPTEGTARRRFSDPPRSLKPVSYIDWPFWLEVGQKIMNTNNTMSEIRIMSFVFTVWDAITSDPEPKEALCLGWLLREEVFAKFFSHWCPMVRAYYMRLLCWRVCRDTGSANEVDTKIFLVASQRLKTVWSHYLWLKQEALTKGRVHPSTAPSYPAPGKRFLIIRTEMQPLHPTIRLGFDSFSNSFTSFDSLMDYRGSVVGDSDGSAGNGQADGNMSSFKKRWSLLGRVLPFSASQDSPTADSTRTWEEELEQARRDTAASRLTRRGGQLNPLQPLGPPTPPKQGQPTTVTPSSNSTSSTGSAPMFDAGTFVFRFTLTWQTGPGGGQMPCGPLRDRILTRPRLPAPSQARVSARSGGQNKALNGDVAHGVPMFRSDSPPLLAPGLPPDTRRVSGGLQTGLISEARNARPLSVVEAAPRTLSMTSRPVSVVETASRTLSMTSRPVSVVETAPRTLSMTSRPVSVVEAAPRTLSLTKSSERRLSLNISVTPIRLAAEDEQDDGDRLDIQSPIRVAGFTSYASDRAVGATPPPDPGSEPLQGPAIRPERPAGVYAAGAVYAGRALAEWSIVVGECNSFVDRRRDEGVLGLSDVEVPSLGVEGLGLRQRG</sequence>
<feature type="compositionally biased region" description="Low complexity" evidence="1">
    <location>
        <begin position="1109"/>
        <end position="1126"/>
    </location>
</feature>
<feature type="region of interest" description="Disordered" evidence="1">
    <location>
        <begin position="820"/>
        <end position="839"/>
    </location>
</feature>
<feature type="region of interest" description="Disordered" evidence="1">
    <location>
        <begin position="1"/>
        <end position="48"/>
    </location>
</feature>
<evidence type="ECO:0000256" key="1">
    <source>
        <dbReference type="SAM" id="MobiDB-lite"/>
    </source>
</evidence>
<feature type="compositionally biased region" description="Polar residues" evidence="1">
    <location>
        <begin position="1058"/>
        <end position="1068"/>
    </location>
</feature>
<feature type="compositionally biased region" description="Low complexity" evidence="1">
    <location>
        <begin position="324"/>
        <end position="347"/>
    </location>
</feature>
<proteinExistence type="predicted"/>
<feature type="compositionally biased region" description="Basic and acidic residues" evidence="1">
    <location>
        <begin position="495"/>
        <end position="504"/>
    </location>
</feature>
<gene>
    <name evidence="2" type="ORF">BT67DRAFT_480840</name>
</gene>
<feature type="compositionally biased region" description="Basic and acidic residues" evidence="1">
    <location>
        <begin position="1069"/>
        <end position="1083"/>
    </location>
</feature>
<feature type="region of interest" description="Disordered" evidence="1">
    <location>
        <begin position="1345"/>
        <end position="1367"/>
    </location>
</feature>
<dbReference type="InterPro" id="IPR013887">
    <property type="entry name" value="UPF0592"/>
</dbReference>
<dbReference type="Pfam" id="PF08578">
    <property type="entry name" value="DUF1765"/>
    <property type="match status" value="1"/>
</dbReference>
<dbReference type="PANTHER" id="PTHR37988">
    <property type="entry name" value="UPF0592 MEMBRANE PROTEIN C7D4.03C"/>
    <property type="match status" value="1"/>
</dbReference>
<comment type="caution">
    <text evidence="2">The sequence shown here is derived from an EMBL/GenBank/DDBJ whole genome shotgun (WGS) entry which is preliminary data.</text>
</comment>
<feature type="compositionally biased region" description="Polar residues" evidence="1">
    <location>
        <begin position="820"/>
        <end position="829"/>
    </location>
</feature>
<keyword evidence="3" id="KW-1185">Reference proteome</keyword>
<reference evidence="2" key="1">
    <citation type="journal article" date="2023" name="Mol. Phylogenet. Evol.">
        <title>Genome-scale phylogeny and comparative genomics of the fungal order Sordariales.</title>
        <authorList>
            <person name="Hensen N."/>
            <person name="Bonometti L."/>
            <person name="Westerberg I."/>
            <person name="Brannstrom I.O."/>
            <person name="Guillou S."/>
            <person name="Cros-Aarteil S."/>
            <person name="Calhoun S."/>
            <person name="Haridas S."/>
            <person name="Kuo A."/>
            <person name="Mondo S."/>
            <person name="Pangilinan J."/>
            <person name="Riley R."/>
            <person name="LaButti K."/>
            <person name="Andreopoulos B."/>
            <person name="Lipzen A."/>
            <person name="Chen C."/>
            <person name="Yan M."/>
            <person name="Daum C."/>
            <person name="Ng V."/>
            <person name="Clum A."/>
            <person name="Steindorff A."/>
            <person name="Ohm R.A."/>
            <person name="Martin F."/>
            <person name="Silar P."/>
            <person name="Natvig D.O."/>
            <person name="Lalanne C."/>
            <person name="Gautier V."/>
            <person name="Ament-Velasquez S.L."/>
            <person name="Kruys A."/>
            <person name="Hutchinson M.I."/>
            <person name="Powell A.J."/>
            <person name="Barry K."/>
            <person name="Miller A.N."/>
            <person name="Grigoriev I.V."/>
            <person name="Debuchy R."/>
            <person name="Gladieux P."/>
            <person name="Hiltunen Thoren M."/>
            <person name="Johannesson H."/>
        </authorList>
    </citation>
    <scope>NUCLEOTIDE SEQUENCE</scope>
    <source>
        <strain evidence="2">CBS 123565</strain>
    </source>
</reference>
<evidence type="ECO:0000313" key="3">
    <source>
        <dbReference type="Proteomes" id="UP001304895"/>
    </source>
</evidence>
<feature type="compositionally biased region" description="Polar residues" evidence="1">
    <location>
        <begin position="141"/>
        <end position="152"/>
    </location>
</feature>
<feature type="compositionally biased region" description="Low complexity" evidence="1">
    <location>
        <begin position="15"/>
        <end position="24"/>
    </location>
</feature>
<feature type="compositionally biased region" description="Polar residues" evidence="1">
    <location>
        <begin position="307"/>
        <end position="323"/>
    </location>
</feature>